<name>A0A9D2B234_9FIRM</name>
<dbReference type="GO" id="GO:0008360">
    <property type="term" value="P:regulation of cell shape"/>
    <property type="evidence" value="ECO:0007669"/>
    <property type="project" value="UniProtKB-KW"/>
</dbReference>
<keyword evidence="12" id="KW-0645">Protease</keyword>
<comment type="caution">
    <text evidence="12">The sequence shown here is derived from an EMBL/GenBank/DDBJ whole genome shotgun (WGS) entry which is preliminary data.</text>
</comment>
<comment type="similarity">
    <text evidence="1 9">Belongs to the peptidase S11 family.</text>
</comment>
<dbReference type="AlphaFoldDB" id="A0A9D2B234"/>
<feature type="active site" description="Proton acceptor" evidence="7">
    <location>
        <position position="75"/>
    </location>
</feature>
<dbReference type="Pfam" id="PF00768">
    <property type="entry name" value="Peptidase_S11"/>
    <property type="match status" value="1"/>
</dbReference>
<dbReference type="PANTHER" id="PTHR21581">
    <property type="entry name" value="D-ALANYL-D-ALANINE CARBOXYPEPTIDASE"/>
    <property type="match status" value="1"/>
</dbReference>
<protein>
    <submittedName>
        <fullName evidence="12">D-alanyl-D-alanine carboxypeptidase</fullName>
    </submittedName>
</protein>
<reference evidence="12" key="2">
    <citation type="submission" date="2021-04" db="EMBL/GenBank/DDBJ databases">
        <authorList>
            <person name="Gilroy R."/>
        </authorList>
    </citation>
    <scope>NUCLEOTIDE SEQUENCE</scope>
    <source>
        <strain evidence="12">ChiSjej1B19-8411</strain>
    </source>
</reference>
<evidence type="ECO:0000256" key="6">
    <source>
        <dbReference type="ARBA" id="ARBA00023316"/>
    </source>
</evidence>
<keyword evidence="12" id="KW-0121">Carboxypeptidase</keyword>
<evidence type="ECO:0000256" key="4">
    <source>
        <dbReference type="ARBA" id="ARBA00022960"/>
    </source>
</evidence>
<feature type="active site" description="Acyl-ester intermediate" evidence="7">
    <location>
        <position position="72"/>
    </location>
</feature>
<dbReference type="GO" id="GO:0006508">
    <property type="term" value="P:proteolysis"/>
    <property type="evidence" value="ECO:0007669"/>
    <property type="project" value="InterPro"/>
</dbReference>
<evidence type="ECO:0000256" key="5">
    <source>
        <dbReference type="ARBA" id="ARBA00022984"/>
    </source>
</evidence>
<feature type="binding site" evidence="8">
    <location>
        <position position="242"/>
    </location>
    <ligand>
        <name>substrate</name>
    </ligand>
</feature>
<dbReference type="PANTHER" id="PTHR21581:SF33">
    <property type="entry name" value="D-ALANYL-D-ALANINE CARBOXYPEPTIDASE DACB"/>
    <property type="match status" value="1"/>
</dbReference>
<keyword evidence="6" id="KW-0961">Cell wall biogenesis/degradation</keyword>
<accession>A0A9D2B234</accession>
<dbReference type="Gene3D" id="3.40.710.10">
    <property type="entry name" value="DD-peptidase/beta-lactamase superfamily"/>
    <property type="match status" value="1"/>
</dbReference>
<feature type="active site" evidence="7">
    <location>
        <position position="131"/>
    </location>
</feature>
<evidence type="ECO:0000313" key="13">
    <source>
        <dbReference type="Proteomes" id="UP000886817"/>
    </source>
</evidence>
<dbReference type="SUPFAM" id="SSF56601">
    <property type="entry name" value="beta-lactamase/transpeptidase-like"/>
    <property type="match status" value="1"/>
</dbReference>
<dbReference type="GO" id="GO:0009252">
    <property type="term" value="P:peptidoglycan biosynthetic process"/>
    <property type="evidence" value="ECO:0007669"/>
    <property type="project" value="UniProtKB-KW"/>
</dbReference>
<evidence type="ECO:0000259" key="11">
    <source>
        <dbReference type="Pfam" id="PF00768"/>
    </source>
</evidence>
<evidence type="ECO:0000256" key="9">
    <source>
        <dbReference type="RuleBase" id="RU004016"/>
    </source>
</evidence>
<evidence type="ECO:0000256" key="1">
    <source>
        <dbReference type="ARBA" id="ARBA00007164"/>
    </source>
</evidence>
<dbReference type="GO" id="GO:0009002">
    <property type="term" value="F:serine-type D-Ala-D-Ala carboxypeptidase activity"/>
    <property type="evidence" value="ECO:0007669"/>
    <property type="project" value="InterPro"/>
</dbReference>
<dbReference type="InterPro" id="IPR012338">
    <property type="entry name" value="Beta-lactam/transpept-like"/>
</dbReference>
<evidence type="ECO:0000256" key="10">
    <source>
        <dbReference type="SAM" id="SignalP"/>
    </source>
</evidence>
<dbReference type="PRINTS" id="PR00725">
    <property type="entry name" value="DADACBPTASE1"/>
</dbReference>
<proteinExistence type="inferred from homology"/>
<keyword evidence="2 10" id="KW-0732">Signal</keyword>
<evidence type="ECO:0000256" key="8">
    <source>
        <dbReference type="PIRSR" id="PIRSR618044-2"/>
    </source>
</evidence>
<dbReference type="EMBL" id="DXEX01000072">
    <property type="protein sequence ID" value="HIX58672.1"/>
    <property type="molecule type" value="Genomic_DNA"/>
</dbReference>
<gene>
    <name evidence="12" type="ORF">IAA45_03025</name>
</gene>
<evidence type="ECO:0000256" key="3">
    <source>
        <dbReference type="ARBA" id="ARBA00022801"/>
    </source>
</evidence>
<reference evidence="12" key="1">
    <citation type="journal article" date="2021" name="PeerJ">
        <title>Extensive microbial diversity within the chicken gut microbiome revealed by metagenomics and culture.</title>
        <authorList>
            <person name="Gilroy R."/>
            <person name="Ravi A."/>
            <person name="Getino M."/>
            <person name="Pursley I."/>
            <person name="Horton D.L."/>
            <person name="Alikhan N.F."/>
            <person name="Baker D."/>
            <person name="Gharbi K."/>
            <person name="Hall N."/>
            <person name="Watson M."/>
            <person name="Adriaenssens E.M."/>
            <person name="Foster-Nyarko E."/>
            <person name="Jarju S."/>
            <person name="Secka A."/>
            <person name="Antonio M."/>
            <person name="Oren A."/>
            <person name="Chaudhuri R.R."/>
            <person name="La Ragione R."/>
            <person name="Hildebrand F."/>
            <person name="Pallen M.J."/>
        </authorList>
    </citation>
    <scope>NUCLEOTIDE SEQUENCE</scope>
    <source>
        <strain evidence="12">ChiSjej1B19-8411</strain>
    </source>
</reference>
<keyword evidence="5" id="KW-0573">Peptidoglycan synthesis</keyword>
<dbReference type="GO" id="GO:0071555">
    <property type="term" value="P:cell wall organization"/>
    <property type="evidence" value="ECO:0007669"/>
    <property type="project" value="UniProtKB-KW"/>
</dbReference>
<evidence type="ECO:0000313" key="12">
    <source>
        <dbReference type="EMBL" id="HIX58672.1"/>
    </source>
</evidence>
<dbReference type="InterPro" id="IPR001967">
    <property type="entry name" value="Peptidase_S11_N"/>
</dbReference>
<organism evidence="12 13">
    <name type="scientific">Candidatus Blautia gallistercoris</name>
    <dbReference type="NCBI Taxonomy" id="2838490"/>
    <lineage>
        <taxon>Bacteria</taxon>
        <taxon>Bacillati</taxon>
        <taxon>Bacillota</taxon>
        <taxon>Clostridia</taxon>
        <taxon>Lachnospirales</taxon>
        <taxon>Lachnospiraceae</taxon>
        <taxon>Blautia</taxon>
    </lineage>
</organism>
<feature type="signal peptide" evidence="10">
    <location>
        <begin position="1"/>
        <end position="26"/>
    </location>
</feature>
<dbReference type="InterPro" id="IPR018044">
    <property type="entry name" value="Peptidase_S11"/>
</dbReference>
<dbReference type="Proteomes" id="UP000886817">
    <property type="component" value="Unassembled WGS sequence"/>
</dbReference>
<keyword evidence="4" id="KW-0133">Cell shape</keyword>
<keyword evidence="3" id="KW-0378">Hydrolase</keyword>
<evidence type="ECO:0000256" key="2">
    <source>
        <dbReference type="ARBA" id="ARBA00022729"/>
    </source>
</evidence>
<evidence type="ECO:0000256" key="7">
    <source>
        <dbReference type="PIRSR" id="PIRSR618044-1"/>
    </source>
</evidence>
<feature type="domain" description="Peptidase S11 D-alanyl-D-alanine carboxypeptidase A N-terminal" evidence="11">
    <location>
        <begin position="39"/>
        <end position="272"/>
    </location>
</feature>
<sequence>MRTSAFSFLSLLLALLMLLEPISVMASAAQSDNISGWPAAPAIHAEAAVLMDARTGNLLYEKNKDDKHYPASITKIMTTLLALENCDNYQEMVPVSAQALHITDADSSTIWAVEGEELKMSQCLYAVMLASANEMANAVGEYTSGNLKRFVEDMNARARELGCQNTHFNNANGLPDERHYTTAYDMALISRAAWQNRWFRKIAGTTAYTIPPTNKTATRRELANHHRMVLQSYPCSGCVGGKTGYTTQAGNTLVTYVRRGSVTLIAVVMQSDSSVYDDTNALIEYGFGNFHRISIPAPGSKTLKDYFLPNVSWRFPSLLQTPLTVSYEDGYAVLPKGAEEKDLTARQTYLPNALGKWKIRTDYFYNDCKVGVSYSYLQRPLQELDFI</sequence>
<feature type="chain" id="PRO_5038735268" evidence="10">
    <location>
        <begin position="27"/>
        <end position="387"/>
    </location>
</feature>